<sequence length="43" mass="5042">QTGDVVTLRMEQHKKKIVQQDMDAKIAVRVTQNNHKLNLNERI</sequence>
<name>A0A8S2WC39_9BILA</name>
<proteinExistence type="predicted"/>
<dbReference type="Proteomes" id="UP000677228">
    <property type="component" value="Unassembled WGS sequence"/>
</dbReference>
<dbReference type="AlphaFoldDB" id="A0A8S2WC39"/>
<reference evidence="2" key="1">
    <citation type="submission" date="2021-02" db="EMBL/GenBank/DDBJ databases">
        <authorList>
            <person name="Nowell W R."/>
        </authorList>
    </citation>
    <scope>NUCLEOTIDE SEQUENCE</scope>
</reference>
<organism evidence="2 3">
    <name type="scientific">Didymodactylos carnosus</name>
    <dbReference type="NCBI Taxonomy" id="1234261"/>
    <lineage>
        <taxon>Eukaryota</taxon>
        <taxon>Metazoa</taxon>
        <taxon>Spiralia</taxon>
        <taxon>Gnathifera</taxon>
        <taxon>Rotifera</taxon>
        <taxon>Eurotatoria</taxon>
        <taxon>Bdelloidea</taxon>
        <taxon>Philodinida</taxon>
        <taxon>Philodinidae</taxon>
        <taxon>Didymodactylos</taxon>
    </lineage>
</organism>
<evidence type="ECO:0000313" key="1">
    <source>
        <dbReference type="EMBL" id="CAF1619246.1"/>
    </source>
</evidence>
<comment type="caution">
    <text evidence="2">The sequence shown here is derived from an EMBL/GenBank/DDBJ whole genome shotgun (WGS) entry which is preliminary data.</text>
</comment>
<evidence type="ECO:0000313" key="2">
    <source>
        <dbReference type="EMBL" id="CAF4437596.1"/>
    </source>
</evidence>
<evidence type="ECO:0000313" key="3">
    <source>
        <dbReference type="Proteomes" id="UP000682733"/>
    </source>
</evidence>
<accession>A0A8S2WC39</accession>
<gene>
    <name evidence="1" type="ORF">OVA965_LOCUS43093</name>
    <name evidence="2" type="ORF">TMI583_LOCUS45221</name>
</gene>
<dbReference type="EMBL" id="CAJNOK010055385">
    <property type="protein sequence ID" value="CAF1619246.1"/>
    <property type="molecule type" value="Genomic_DNA"/>
</dbReference>
<dbReference type="Proteomes" id="UP000682733">
    <property type="component" value="Unassembled WGS sequence"/>
</dbReference>
<dbReference type="EMBL" id="CAJOBA010080126">
    <property type="protein sequence ID" value="CAF4437596.1"/>
    <property type="molecule type" value="Genomic_DNA"/>
</dbReference>
<feature type="non-terminal residue" evidence="2">
    <location>
        <position position="1"/>
    </location>
</feature>
<protein>
    <submittedName>
        <fullName evidence="2">Uncharacterized protein</fullName>
    </submittedName>
</protein>
<feature type="non-terminal residue" evidence="2">
    <location>
        <position position="43"/>
    </location>
</feature>